<organism evidence="1 2">
    <name type="scientific">Tritrichomonas musculus</name>
    <dbReference type="NCBI Taxonomy" id="1915356"/>
    <lineage>
        <taxon>Eukaryota</taxon>
        <taxon>Metamonada</taxon>
        <taxon>Parabasalia</taxon>
        <taxon>Tritrichomonadida</taxon>
        <taxon>Tritrichomonadidae</taxon>
        <taxon>Tritrichomonas</taxon>
    </lineage>
</organism>
<dbReference type="Proteomes" id="UP001470230">
    <property type="component" value="Unassembled WGS sequence"/>
</dbReference>
<gene>
    <name evidence="1" type="ORF">M9Y10_039849</name>
</gene>
<keyword evidence="2" id="KW-1185">Reference proteome</keyword>
<comment type="caution">
    <text evidence="1">The sequence shown here is derived from an EMBL/GenBank/DDBJ whole genome shotgun (WGS) entry which is preliminary data.</text>
</comment>
<sequence>MNSEAFVDKMKSIQNYLLKFLEDESNAEDKYVNFINILSTQQIINEEHELKALLRLINNIGNNHRRAPYFIFKIERLLRNFKKDIQKYFTNSEIFNIFKDNKRILLFLIEEKMITIDEYIFSIFTNEDFFQKKYCEYFQPEIKPFLTKENIEKYGRENESLKDNKFIERMNKEVEEDFYEKRREGENDGYLCQLIRHDKIQEFVTFVVQTNLSLNSYIKKSIFETNPLLIDSYEINLIQYASFFGSIKIVNYIAKKTRNVNSKMWVYSIHSNMAKMIHLLLEDYQIKPNSPKNFLIESIKCHHNEISDYIMVNLIKEEDLQKDIKNAYYDYFYRYVFECYNYCFFPTENEYENTFFYLCEYDYYTLVKLYLAEGYIDINATRIKIPII</sequence>
<dbReference type="SUPFAM" id="SSF48403">
    <property type="entry name" value="Ankyrin repeat"/>
    <property type="match status" value="1"/>
</dbReference>
<proteinExistence type="predicted"/>
<accession>A0ABR2GRL4</accession>
<dbReference type="InterPro" id="IPR036770">
    <property type="entry name" value="Ankyrin_rpt-contain_sf"/>
</dbReference>
<dbReference type="EMBL" id="JAPFFF010000067">
    <property type="protein sequence ID" value="KAK8836217.1"/>
    <property type="molecule type" value="Genomic_DNA"/>
</dbReference>
<reference evidence="1 2" key="1">
    <citation type="submission" date="2024-04" db="EMBL/GenBank/DDBJ databases">
        <title>Tritrichomonas musculus Genome.</title>
        <authorList>
            <person name="Alves-Ferreira E."/>
            <person name="Grigg M."/>
            <person name="Lorenzi H."/>
            <person name="Galac M."/>
        </authorList>
    </citation>
    <scope>NUCLEOTIDE SEQUENCE [LARGE SCALE GENOMIC DNA]</scope>
    <source>
        <strain evidence="1 2">EAF2021</strain>
    </source>
</reference>
<evidence type="ECO:0000313" key="1">
    <source>
        <dbReference type="EMBL" id="KAK8836217.1"/>
    </source>
</evidence>
<evidence type="ECO:0008006" key="3">
    <source>
        <dbReference type="Google" id="ProtNLM"/>
    </source>
</evidence>
<name>A0ABR2GRL4_9EUKA</name>
<evidence type="ECO:0000313" key="2">
    <source>
        <dbReference type="Proteomes" id="UP001470230"/>
    </source>
</evidence>
<protein>
    <recommendedName>
        <fullName evidence="3">DUF3447 domain-containing protein</fullName>
    </recommendedName>
</protein>